<proteinExistence type="predicted"/>
<accession>A0ABV6YYF9</accession>
<reference evidence="1 2" key="1">
    <citation type="submission" date="2024-09" db="EMBL/GenBank/DDBJ databases">
        <title>Laminarin stimulates single cell rates of sulfate reduction while oxygen inhibits transcriptomic activity in coastal marine sediment.</title>
        <authorList>
            <person name="Lindsay M."/>
            <person name="Orcutt B."/>
            <person name="Emerson D."/>
            <person name="Stepanauskas R."/>
            <person name="D'Angelo T."/>
        </authorList>
    </citation>
    <scope>NUCLEOTIDE SEQUENCE [LARGE SCALE GENOMIC DNA]</scope>
    <source>
        <strain evidence="1">SAG AM-311-K15</strain>
    </source>
</reference>
<sequence>MTSAKFKTDKSSEPWLLSIPVQYLPKYEIENDSEGNKHLKNIEGNSQFTIPVDEVALVLIDTWIERDESASSKTILQHQKEILEKCRKYGVTIIHTPNKPVVNKYPQYHVLRRTVREFLKEFNEQSHKPPPYLSWPSPTNEVWRKTQQIRKVGRAPYYELHPQIERDISRPLKPLEDEYVLHTYTEFRYVLWLQKINLLLYIGGTLNECMQHRDTGVNLLAGIDSRRVPITIVVLQDCSSAMSSPNFDAKMAAQAMLDYYKFKIAFTANSKDLRFTNRSST</sequence>
<evidence type="ECO:0008006" key="3">
    <source>
        <dbReference type="Google" id="ProtNLM"/>
    </source>
</evidence>
<gene>
    <name evidence="1" type="ORF">ACFL27_13560</name>
</gene>
<dbReference type="Proteomes" id="UP001594351">
    <property type="component" value="Unassembled WGS sequence"/>
</dbReference>
<evidence type="ECO:0000313" key="2">
    <source>
        <dbReference type="Proteomes" id="UP001594351"/>
    </source>
</evidence>
<evidence type="ECO:0000313" key="1">
    <source>
        <dbReference type="EMBL" id="MFC1851217.1"/>
    </source>
</evidence>
<protein>
    <recommendedName>
        <fullName evidence="3">Isochorismatase-like domain-containing protein</fullName>
    </recommendedName>
</protein>
<dbReference type="EMBL" id="JBHPBY010000166">
    <property type="protein sequence ID" value="MFC1851217.1"/>
    <property type="molecule type" value="Genomic_DNA"/>
</dbReference>
<organism evidence="1 2">
    <name type="scientific">candidate division CSSED10-310 bacterium</name>
    <dbReference type="NCBI Taxonomy" id="2855610"/>
    <lineage>
        <taxon>Bacteria</taxon>
        <taxon>Bacteria division CSSED10-310</taxon>
    </lineage>
</organism>
<dbReference type="Gene3D" id="3.40.50.850">
    <property type="entry name" value="Isochorismatase-like"/>
    <property type="match status" value="1"/>
</dbReference>
<keyword evidence="2" id="KW-1185">Reference proteome</keyword>
<comment type="caution">
    <text evidence="1">The sequence shown here is derived from an EMBL/GenBank/DDBJ whole genome shotgun (WGS) entry which is preliminary data.</text>
</comment>
<dbReference type="InterPro" id="IPR036380">
    <property type="entry name" value="Isochorismatase-like_sf"/>
</dbReference>
<name>A0ABV6YYF9_UNCC1</name>